<dbReference type="KEGG" id="deo:CAY53_07165"/>
<sequence>MASTRILNFIVFLWFHRLLPKGLWMKVHKIVSSGGPAQRQARWQAAWAEDFGVARSGADVVTGAAGILVQAWATRSVAPVIRLFMVFVKACGQGAA</sequence>
<keyword evidence="2" id="KW-1185">Reference proteome</keyword>
<dbReference type="AlphaFoldDB" id="A0A2L1GNQ7"/>
<dbReference type="EMBL" id="CP021255">
    <property type="protein sequence ID" value="AVD71278.1"/>
    <property type="molecule type" value="Genomic_DNA"/>
</dbReference>
<evidence type="ECO:0000313" key="1">
    <source>
        <dbReference type="EMBL" id="AVD71278.1"/>
    </source>
</evidence>
<name>A0A2L1GNQ7_9BACT</name>
<evidence type="ECO:0000313" key="2">
    <source>
        <dbReference type="Proteomes" id="UP000239867"/>
    </source>
</evidence>
<dbReference type="Proteomes" id="UP000239867">
    <property type="component" value="Chromosome"/>
</dbReference>
<organism evidence="1 2">
    <name type="scientific">Desulfobulbus oralis</name>
    <dbReference type="NCBI Taxonomy" id="1986146"/>
    <lineage>
        <taxon>Bacteria</taxon>
        <taxon>Pseudomonadati</taxon>
        <taxon>Thermodesulfobacteriota</taxon>
        <taxon>Desulfobulbia</taxon>
        <taxon>Desulfobulbales</taxon>
        <taxon>Desulfobulbaceae</taxon>
        <taxon>Desulfobulbus</taxon>
    </lineage>
</organism>
<gene>
    <name evidence="1" type="ORF">CAY53_07165</name>
</gene>
<proteinExistence type="predicted"/>
<protein>
    <submittedName>
        <fullName evidence="1">Uncharacterized protein</fullName>
    </submittedName>
</protein>
<accession>A0A2L1GNQ7</accession>
<reference evidence="1 2" key="1">
    <citation type="journal article" date="2018" name="MBio">
        <title>Insights into the evolution of host association through the isolation and characterization of a novel human periodontal pathobiont, Desulfobulbus oralis.</title>
        <authorList>
            <person name="Cross K.L."/>
            <person name="Chirania P."/>
            <person name="Xiong W."/>
            <person name="Beall C.J."/>
            <person name="Elkins J.G."/>
            <person name="Giannone R.J."/>
            <person name="Griffen A.L."/>
            <person name="Guss A.M."/>
            <person name="Hettich R.L."/>
            <person name="Joshi S.S."/>
            <person name="Mokrzan E.M."/>
            <person name="Martin R.K."/>
            <person name="Zhulin I.B."/>
            <person name="Leys E.J."/>
            <person name="Podar M."/>
        </authorList>
    </citation>
    <scope>NUCLEOTIDE SEQUENCE [LARGE SCALE GENOMIC DNA]</scope>
    <source>
        <strain evidence="1 2">ORNL</strain>
    </source>
</reference>